<dbReference type="InterPro" id="IPR027417">
    <property type="entry name" value="P-loop_NTPase"/>
</dbReference>
<evidence type="ECO:0000256" key="3">
    <source>
        <dbReference type="ARBA" id="ARBA00022741"/>
    </source>
</evidence>
<dbReference type="GO" id="GO:0005524">
    <property type="term" value="F:ATP binding"/>
    <property type="evidence" value="ECO:0007669"/>
    <property type="project" value="UniProtKB-KW"/>
</dbReference>
<organism evidence="10 11">
    <name type="scientific">Metabacillus bambusae</name>
    <dbReference type="NCBI Taxonomy" id="2795218"/>
    <lineage>
        <taxon>Bacteria</taxon>
        <taxon>Bacillati</taxon>
        <taxon>Bacillota</taxon>
        <taxon>Bacilli</taxon>
        <taxon>Bacillales</taxon>
        <taxon>Bacillaceae</taxon>
        <taxon>Metabacillus</taxon>
    </lineage>
</organism>
<dbReference type="SMART" id="SM00382">
    <property type="entry name" value="AAA"/>
    <property type="match status" value="1"/>
</dbReference>
<dbReference type="Proteomes" id="UP000663981">
    <property type="component" value="Unassembled WGS sequence"/>
</dbReference>
<feature type="transmembrane region" description="Helical" evidence="7">
    <location>
        <begin position="240"/>
        <end position="259"/>
    </location>
</feature>
<dbReference type="PANTHER" id="PTHR43394:SF1">
    <property type="entry name" value="ATP-BINDING CASSETTE SUB-FAMILY B MEMBER 10, MITOCHONDRIAL"/>
    <property type="match status" value="1"/>
</dbReference>
<evidence type="ECO:0000256" key="5">
    <source>
        <dbReference type="ARBA" id="ARBA00022989"/>
    </source>
</evidence>
<keyword evidence="2 7" id="KW-0812">Transmembrane</keyword>
<dbReference type="SUPFAM" id="SSF52540">
    <property type="entry name" value="P-loop containing nucleoside triphosphate hydrolases"/>
    <property type="match status" value="1"/>
</dbReference>
<evidence type="ECO:0000256" key="4">
    <source>
        <dbReference type="ARBA" id="ARBA00022840"/>
    </source>
</evidence>
<dbReference type="InterPro" id="IPR036640">
    <property type="entry name" value="ABC1_TM_sf"/>
</dbReference>
<keyword evidence="3" id="KW-0547">Nucleotide-binding</keyword>
<dbReference type="InterPro" id="IPR003593">
    <property type="entry name" value="AAA+_ATPase"/>
</dbReference>
<dbReference type="CDD" id="cd18544">
    <property type="entry name" value="ABC_6TM_TmrA_like"/>
    <property type="match status" value="1"/>
</dbReference>
<keyword evidence="11" id="KW-1185">Reference proteome</keyword>
<evidence type="ECO:0000259" key="9">
    <source>
        <dbReference type="PROSITE" id="PS50929"/>
    </source>
</evidence>
<comment type="subcellular location">
    <subcellularLocation>
        <location evidence="1">Cell membrane</location>
        <topology evidence="1">Multi-pass membrane protein</topology>
    </subcellularLocation>
</comment>
<reference evidence="10 11" key="1">
    <citation type="submission" date="2021-03" db="EMBL/GenBank/DDBJ databases">
        <title>Whole genome sequence of Metabacillus bambusae BG109.</title>
        <authorList>
            <person name="Jeong J.W."/>
        </authorList>
    </citation>
    <scope>NUCLEOTIDE SEQUENCE [LARGE SCALE GENOMIC DNA]</scope>
    <source>
        <strain evidence="10 11">BG109</strain>
    </source>
</reference>
<dbReference type="InterPro" id="IPR039421">
    <property type="entry name" value="Type_1_exporter"/>
</dbReference>
<accession>A0ABS3MXB0</accession>
<sequence length="690" mass="78701">MLSFAKPYWRRILLSILLTCLIVIATLAQPYIIKVAIDSYINGIYSPMVSVEESRGNELEEELKQQKLTYEKTASLQKRVYFRIKDPLSTDGLVRDTEKAAIVSIKNVHYLVNGWNVGLSGLENYQLEKSANEIRIDGKMYHVTQLSSKDVDLFRNNDYDGLILLGILYFALIIGSSVFMYHQHNILQFTGQSIIYDIRQTIFNHLSKMPISFYDKNPIGRLVTRITHDVEALNQLYSQVIVNLVKEVLILIGIVFIMLHMSLKLTLISLIMIPAVALTTFYFKTVMRKAQRYIRLILSRLNSFLAENLSGMTVIQLFAREERQLERFNELNKQHYRAGMRQTILNSIFNPSIGLFGNISLALLVWYGGSNVLEGAITFGVVYAFTHYVRQFFEPLRGLADQFNQIQAALASAERIFETLDTKPTIVNPSHPKTFENKVRGKIEFQHVSFAYKNGEWVLNDIDFSIKPGETIGIVGETGAGKSSIIQLINRFYDIQKGRITLDDVNIKEVQISELRRHIGIIQQDGFVFSGNVFDNIRLNNQNISNEEIIKVAKSVNIDAFFRSLPQQYETMLGEQGTVLSTGQNQLLSFLRAIIADPDVLILDEATANIDTETEAVVQQTLKTISKHRTTIIIAHRLSTIQHADKIFVLKKGKVIEIGNHQELLMKKQAYYQLCRSQNKSKSQRTKLKV</sequence>
<dbReference type="Gene3D" id="1.20.1560.10">
    <property type="entry name" value="ABC transporter type 1, transmembrane domain"/>
    <property type="match status" value="2"/>
</dbReference>
<feature type="transmembrane region" description="Helical" evidence="7">
    <location>
        <begin position="343"/>
        <end position="366"/>
    </location>
</feature>
<dbReference type="CDD" id="cd03254">
    <property type="entry name" value="ABCC_Glucan_exporter_like"/>
    <property type="match status" value="1"/>
</dbReference>
<comment type="caution">
    <text evidence="10">The sequence shown here is derived from an EMBL/GenBank/DDBJ whole genome shotgun (WGS) entry which is preliminary data.</text>
</comment>
<evidence type="ECO:0000256" key="1">
    <source>
        <dbReference type="ARBA" id="ARBA00004651"/>
    </source>
</evidence>
<dbReference type="PROSITE" id="PS50893">
    <property type="entry name" value="ABC_TRANSPORTER_2"/>
    <property type="match status" value="1"/>
</dbReference>
<keyword evidence="4 10" id="KW-0067">ATP-binding</keyword>
<dbReference type="SUPFAM" id="SSF90123">
    <property type="entry name" value="ABC transporter transmembrane region"/>
    <property type="match status" value="1"/>
</dbReference>
<evidence type="ECO:0000256" key="6">
    <source>
        <dbReference type="ARBA" id="ARBA00023136"/>
    </source>
</evidence>
<evidence type="ECO:0000256" key="7">
    <source>
        <dbReference type="SAM" id="Phobius"/>
    </source>
</evidence>
<dbReference type="Pfam" id="PF00005">
    <property type="entry name" value="ABC_tran"/>
    <property type="match status" value="1"/>
</dbReference>
<evidence type="ECO:0000256" key="2">
    <source>
        <dbReference type="ARBA" id="ARBA00022692"/>
    </source>
</evidence>
<dbReference type="InterPro" id="IPR003439">
    <property type="entry name" value="ABC_transporter-like_ATP-bd"/>
</dbReference>
<dbReference type="InterPro" id="IPR011527">
    <property type="entry name" value="ABC1_TM_dom"/>
</dbReference>
<feature type="domain" description="ABC transmembrane type-1" evidence="9">
    <location>
        <begin position="13"/>
        <end position="408"/>
    </location>
</feature>
<dbReference type="PANTHER" id="PTHR43394">
    <property type="entry name" value="ATP-DEPENDENT PERMEASE MDL1, MITOCHONDRIAL"/>
    <property type="match status" value="1"/>
</dbReference>
<gene>
    <name evidence="10" type="ORF">I7822_03030</name>
</gene>
<keyword evidence="6 7" id="KW-0472">Membrane</keyword>
<dbReference type="Pfam" id="PF00664">
    <property type="entry name" value="ABC_membrane"/>
    <property type="match status" value="1"/>
</dbReference>
<proteinExistence type="predicted"/>
<feature type="domain" description="ABC transporter" evidence="8">
    <location>
        <begin position="443"/>
        <end position="677"/>
    </location>
</feature>
<protein>
    <submittedName>
        <fullName evidence="10">ABC transporter ATP-binding protein</fullName>
    </submittedName>
</protein>
<evidence type="ECO:0000259" key="8">
    <source>
        <dbReference type="PROSITE" id="PS50893"/>
    </source>
</evidence>
<dbReference type="Gene3D" id="3.40.50.300">
    <property type="entry name" value="P-loop containing nucleotide triphosphate hydrolases"/>
    <property type="match status" value="1"/>
</dbReference>
<dbReference type="RefSeq" id="WP_207975614.1">
    <property type="nucleotide sequence ID" value="NZ_JAGDEL010000002.1"/>
</dbReference>
<keyword evidence="5 7" id="KW-1133">Transmembrane helix</keyword>
<evidence type="ECO:0000313" key="11">
    <source>
        <dbReference type="Proteomes" id="UP000663981"/>
    </source>
</evidence>
<name>A0ABS3MXB0_9BACI</name>
<dbReference type="PROSITE" id="PS50929">
    <property type="entry name" value="ABC_TM1F"/>
    <property type="match status" value="1"/>
</dbReference>
<dbReference type="EMBL" id="JAGDEL010000002">
    <property type="protein sequence ID" value="MBO1510662.1"/>
    <property type="molecule type" value="Genomic_DNA"/>
</dbReference>
<feature type="transmembrane region" description="Helical" evidence="7">
    <location>
        <begin position="162"/>
        <end position="181"/>
    </location>
</feature>
<evidence type="ECO:0000313" key="10">
    <source>
        <dbReference type="EMBL" id="MBO1510662.1"/>
    </source>
</evidence>
<feature type="transmembrane region" description="Helical" evidence="7">
    <location>
        <begin position="265"/>
        <end position="283"/>
    </location>
</feature>